<dbReference type="InterPro" id="IPR046342">
    <property type="entry name" value="CBS_dom_sf"/>
</dbReference>
<evidence type="ECO:0000313" key="6">
    <source>
        <dbReference type="EMBL" id="ALL14477.1"/>
    </source>
</evidence>
<sequence length="507" mass="54199">METLSRLIDRRPPVAPTASCEAVWALLEADQTAFSLAVVDGGKPVGVIYRDVFMGMMAVARAALAQQPIAEIMDTSPRQVPADTELGAFVDRLADNPSPVFRTAFVAVDEAGDYVGVGGLGPLLASYRRRQREAREAMALVERMATDINHHLDGVLAITERLEQQRLTPDASAFVRAIGDTSRDMGAMLGRAIDLHRSTLGQLPLASRPVRLCDLADAVEARWSVRAAEGGSTLLFSYDGEPDCGVEVDAERLLQVFDALIESALASGRGVIEACLQARIGQDGVHLEGSVRDNAVGQAEDRLARIFDPLGAARIEDRTEMALGVGMALAHQIMRGMGGEVRAEANRGAGLTVRFGLDAPLAETSVAPRAEPSHDTRAAHILIVDDNATNRMVAEALCDMFDCTSEQAVDGLEAVEMARSGRFDLILMDIKMPRMDGVTATRAIREMQGHPATTPIVALTANADPSDVQTYLAAGMQDVVEKPIKPDRLATVLSALLNDAADEDVAA</sequence>
<dbReference type="InterPro" id="IPR005467">
    <property type="entry name" value="His_kinase_dom"/>
</dbReference>
<dbReference type="Proteomes" id="UP000056905">
    <property type="component" value="Chromosome"/>
</dbReference>
<protein>
    <submittedName>
        <fullName evidence="6">Histidine kinase</fullName>
    </submittedName>
</protein>
<gene>
    <name evidence="6" type="ORF">AQ619_14605</name>
</gene>
<organism evidence="6 7">
    <name type="scientific">Caulobacter henricii</name>
    <dbReference type="NCBI Taxonomy" id="69395"/>
    <lineage>
        <taxon>Bacteria</taxon>
        <taxon>Pseudomonadati</taxon>
        <taxon>Pseudomonadota</taxon>
        <taxon>Alphaproteobacteria</taxon>
        <taxon>Caulobacterales</taxon>
        <taxon>Caulobacteraceae</taxon>
        <taxon>Caulobacter</taxon>
    </lineage>
</organism>
<feature type="domain" description="Response regulatory" evidence="5">
    <location>
        <begin position="380"/>
        <end position="497"/>
    </location>
</feature>
<dbReference type="PANTHER" id="PTHR45339:SF1">
    <property type="entry name" value="HYBRID SIGNAL TRANSDUCTION HISTIDINE KINASE J"/>
    <property type="match status" value="1"/>
</dbReference>
<keyword evidence="1 3" id="KW-0597">Phosphoprotein</keyword>
<keyword evidence="7" id="KW-1185">Reference proteome</keyword>
<name>A0A0P0P1S1_9CAUL</name>
<dbReference type="PROSITE" id="PS50109">
    <property type="entry name" value="HIS_KIN"/>
    <property type="match status" value="1"/>
</dbReference>
<dbReference type="InterPro" id="IPR001789">
    <property type="entry name" value="Sig_transdc_resp-reg_receiver"/>
</dbReference>
<dbReference type="Pfam" id="PF00072">
    <property type="entry name" value="Response_reg"/>
    <property type="match status" value="1"/>
</dbReference>
<dbReference type="PROSITE" id="PS50110">
    <property type="entry name" value="RESPONSE_REGULATORY"/>
    <property type="match status" value="1"/>
</dbReference>
<dbReference type="SMART" id="SM00448">
    <property type="entry name" value="REC"/>
    <property type="match status" value="1"/>
</dbReference>
<reference evidence="6 7" key="1">
    <citation type="submission" date="2015-10" db="EMBL/GenBank/DDBJ databases">
        <title>Conservation of the essential genome among Caulobacter and Brevundimonas species.</title>
        <authorList>
            <person name="Scott D."/>
            <person name="Ely B."/>
        </authorList>
    </citation>
    <scope>NUCLEOTIDE SEQUENCE [LARGE SCALE GENOMIC DNA]</scope>
    <source>
        <strain evidence="6 7">CB4</strain>
    </source>
</reference>
<dbReference type="OrthoDB" id="9801651at2"/>
<dbReference type="InterPro" id="IPR036890">
    <property type="entry name" value="HATPase_C_sf"/>
</dbReference>
<dbReference type="EMBL" id="CP013002">
    <property type="protein sequence ID" value="ALL14477.1"/>
    <property type="molecule type" value="Genomic_DNA"/>
</dbReference>
<dbReference type="GO" id="GO:0000160">
    <property type="term" value="P:phosphorelay signal transduction system"/>
    <property type="evidence" value="ECO:0007669"/>
    <property type="project" value="InterPro"/>
</dbReference>
<evidence type="ECO:0000256" key="3">
    <source>
        <dbReference type="PROSITE-ProRule" id="PRU00169"/>
    </source>
</evidence>
<dbReference type="GO" id="GO:0016301">
    <property type="term" value="F:kinase activity"/>
    <property type="evidence" value="ECO:0007669"/>
    <property type="project" value="UniProtKB-KW"/>
</dbReference>
<keyword evidence="2" id="KW-0902">Two-component regulatory system</keyword>
<evidence type="ECO:0000256" key="1">
    <source>
        <dbReference type="ARBA" id="ARBA00022553"/>
    </source>
</evidence>
<dbReference type="Gene3D" id="3.30.565.10">
    <property type="entry name" value="Histidine kinase-like ATPase, C-terminal domain"/>
    <property type="match status" value="1"/>
</dbReference>
<dbReference type="Pfam" id="PF02518">
    <property type="entry name" value="HATPase_c"/>
    <property type="match status" value="1"/>
</dbReference>
<dbReference type="PANTHER" id="PTHR45339">
    <property type="entry name" value="HYBRID SIGNAL TRANSDUCTION HISTIDINE KINASE J"/>
    <property type="match status" value="1"/>
</dbReference>
<dbReference type="Gene3D" id="3.40.50.2300">
    <property type="match status" value="1"/>
</dbReference>
<dbReference type="RefSeq" id="WP_062149182.1">
    <property type="nucleotide sequence ID" value="NZ_CP013002.1"/>
</dbReference>
<evidence type="ECO:0000256" key="2">
    <source>
        <dbReference type="ARBA" id="ARBA00023012"/>
    </source>
</evidence>
<keyword evidence="6" id="KW-0808">Transferase</keyword>
<dbReference type="SUPFAM" id="SSF54631">
    <property type="entry name" value="CBS-domain pair"/>
    <property type="match status" value="1"/>
</dbReference>
<proteinExistence type="predicted"/>
<evidence type="ECO:0000259" key="4">
    <source>
        <dbReference type="PROSITE" id="PS50109"/>
    </source>
</evidence>
<dbReference type="InterPro" id="IPR011006">
    <property type="entry name" value="CheY-like_superfamily"/>
</dbReference>
<dbReference type="SMART" id="SM00387">
    <property type="entry name" value="HATPase_c"/>
    <property type="match status" value="1"/>
</dbReference>
<evidence type="ECO:0000313" key="7">
    <source>
        <dbReference type="Proteomes" id="UP000056905"/>
    </source>
</evidence>
<dbReference type="InterPro" id="IPR003594">
    <property type="entry name" value="HATPase_dom"/>
</dbReference>
<dbReference type="SUPFAM" id="SSF55874">
    <property type="entry name" value="ATPase domain of HSP90 chaperone/DNA topoisomerase II/histidine kinase"/>
    <property type="match status" value="1"/>
</dbReference>
<feature type="domain" description="Histidine kinase" evidence="4">
    <location>
        <begin position="143"/>
        <end position="361"/>
    </location>
</feature>
<accession>A0A0P0P1S1</accession>
<dbReference type="STRING" id="69395.AQ619_14605"/>
<dbReference type="CDD" id="cd17546">
    <property type="entry name" value="REC_hyHK_CKI1_RcsC-like"/>
    <property type="match status" value="1"/>
</dbReference>
<feature type="modified residue" description="4-aspartylphosphate" evidence="3">
    <location>
        <position position="429"/>
    </location>
</feature>
<dbReference type="SUPFAM" id="SSF52172">
    <property type="entry name" value="CheY-like"/>
    <property type="match status" value="1"/>
</dbReference>
<evidence type="ECO:0000259" key="5">
    <source>
        <dbReference type="PROSITE" id="PS50110"/>
    </source>
</evidence>
<dbReference type="AlphaFoldDB" id="A0A0P0P1S1"/>
<dbReference type="KEGG" id="chq:AQ619_14605"/>
<keyword evidence="6" id="KW-0418">Kinase</keyword>